<evidence type="ECO:0000256" key="5">
    <source>
        <dbReference type="ARBA" id="ARBA00023242"/>
    </source>
</evidence>
<dbReference type="GO" id="GO:0006351">
    <property type="term" value="P:DNA-templated transcription"/>
    <property type="evidence" value="ECO:0007669"/>
    <property type="project" value="InterPro"/>
</dbReference>
<comment type="caution">
    <text evidence="8">The sequence shown here is derived from an EMBL/GenBank/DDBJ whole genome shotgun (WGS) entry which is preliminary data.</text>
</comment>
<organism evidence="8 9">
    <name type="scientific">Clonostachys solani</name>
    <dbReference type="NCBI Taxonomy" id="160281"/>
    <lineage>
        <taxon>Eukaryota</taxon>
        <taxon>Fungi</taxon>
        <taxon>Dikarya</taxon>
        <taxon>Ascomycota</taxon>
        <taxon>Pezizomycotina</taxon>
        <taxon>Sordariomycetes</taxon>
        <taxon>Hypocreomycetidae</taxon>
        <taxon>Hypocreales</taxon>
        <taxon>Bionectriaceae</taxon>
        <taxon>Clonostachys</taxon>
    </lineage>
</organism>
<evidence type="ECO:0000256" key="2">
    <source>
        <dbReference type="ARBA" id="ARBA00023015"/>
    </source>
</evidence>
<dbReference type="Gene3D" id="4.10.240.10">
    <property type="entry name" value="Zn(2)-C6 fungal-type DNA-binding domain"/>
    <property type="match status" value="1"/>
</dbReference>
<dbReference type="InterPro" id="IPR001138">
    <property type="entry name" value="Zn2Cys6_DnaBD"/>
</dbReference>
<gene>
    <name evidence="8" type="ORF">CSOL1703_00017768</name>
</gene>
<evidence type="ECO:0000313" key="8">
    <source>
        <dbReference type="EMBL" id="CAH0055664.1"/>
    </source>
</evidence>
<dbReference type="Pfam" id="PF00172">
    <property type="entry name" value="Zn_clus"/>
    <property type="match status" value="1"/>
</dbReference>
<dbReference type="AlphaFoldDB" id="A0A9N9ZIC8"/>
<dbReference type="GO" id="GO:0005634">
    <property type="term" value="C:nucleus"/>
    <property type="evidence" value="ECO:0007669"/>
    <property type="project" value="TreeGrafter"/>
</dbReference>
<dbReference type="InterPro" id="IPR051127">
    <property type="entry name" value="Fungal_SecMet_Regulators"/>
</dbReference>
<protein>
    <recommendedName>
        <fullName evidence="7">Zn(2)-C6 fungal-type domain-containing protein</fullName>
    </recommendedName>
</protein>
<reference evidence="9" key="1">
    <citation type="submission" date="2019-06" db="EMBL/GenBank/DDBJ databases">
        <authorList>
            <person name="Broberg M."/>
        </authorList>
    </citation>
    <scope>NUCLEOTIDE SEQUENCE [LARGE SCALE GENOMIC DNA]</scope>
</reference>
<dbReference type="GO" id="GO:0000981">
    <property type="term" value="F:DNA-binding transcription factor activity, RNA polymerase II-specific"/>
    <property type="evidence" value="ECO:0007669"/>
    <property type="project" value="InterPro"/>
</dbReference>
<accession>A0A9N9ZIC8</accession>
<dbReference type="PANTHER" id="PTHR47424">
    <property type="entry name" value="REGULATORY PROTEIN GAL4"/>
    <property type="match status" value="1"/>
</dbReference>
<feature type="domain" description="Zn(2)-C6 fungal-type" evidence="7">
    <location>
        <begin position="199"/>
        <end position="232"/>
    </location>
</feature>
<evidence type="ECO:0000256" key="3">
    <source>
        <dbReference type="ARBA" id="ARBA00023125"/>
    </source>
</evidence>
<dbReference type="SMART" id="SM00906">
    <property type="entry name" value="Fungal_trans"/>
    <property type="match status" value="1"/>
</dbReference>
<dbReference type="SMART" id="SM00066">
    <property type="entry name" value="GAL4"/>
    <property type="match status" value="1"/>
</dbReference>
<evidence type="ECO:0000256" key="4">
    <source>
        <dbReference type="ARBA" id="ARBA00023163"/>
    </source>
</evidence>
<keyword evidence="5" id="KW-0539">Nucleus</keyword>
<keyword evidence="2" id="KW-0805">Transcription regulation</keyword>
<evidence type="ECO:0000259" key="7">
    <source>
        <dbReference type="PROSITE" id="PS50048"/>
    </source>
</evidence>
<dbReference type="SUPFAM" id="SSF57701">
    <property type="entry name" value="Zn2/Cys6 DNA-binding domain"/>
    <property type="match status" value="1"/>
</dbReference>
<keyword evidence="1" id="KW-0479">Metal-binding</keyword>
<reference evidence="8 9" key="2">
    <citation type="submission" date="2021-10" db="EMBL/GenBank/DDBJ databases">
        <authorList>
            <person name="Piombo E."/>
        </authorList>
    </citation>
    <scope>NUCLEOTIDE SEQUENCE [LARGE SCALE GENOMIC DNA]</scope>
</reference>
<evidence type="ECO:0000256" key="1">
    <source>
        <dbReference type="ARBA" id="ARBA00022723"/>
    </source>
</evidence>
<dbReference type="PANTHER" id="PTHR47424:SF3">
    <property type="entry name" value="REGULATORY PROTEIN GAL4"/>
    <property type="match status" value="1"/>
</dbReference>
<dbReference type="InterPro" id="IPR007219">
    <property type="entry name" value="XnlR_reg_dom"/>
</dbReference>
<dbReference type="GO" id="GO:0000435">
    <property type="term" value="P:positive regulation of transcription from RNA polymerase II promoter by galactose"/>
    <property type="evidence" value="ECO:0007669"/>
    <property type="project" value="TreeGrafter"/>
</dbReference>
<dbReference type="InterPro" id="IPR036864">
    <property type="entry name" value="Zn2-C6_fun-type_DNA-bd_sf"/>
</dbReference>
<feature type="compositionally biased region" description="Basic and acidic residues" evidence="6">
    <location>
        <begin position="154"/>
        <end position="166"/>
    </location>
</feature>
<proteinExistence type="predicted"/>
<feature type="region of interest" description="Disordered" evidence="6">
    <location>
        <begin position="138"/>
        <end position="189"/>
    </location>
</feature>
<evidence type="ECO:0000256" key="6">
    <source>
        <dbReference type="SAM" id="MobiDB-lite"/>
    </source>
</evidence>
<dbReference type="GO" id="GO:0000978">
    <property type="term" value="F:RNA polymerase II cis-regulatory region sequence-specific DNA binding"/>
    <property type="evidence" value="ECO:0007669"/>
    <property type="project" value="TreeGrafter"/>
</dbReference>
<sequence length="840" mass="94126">MAERQTLQLQDRARIIADYPIGNRLTALRASFAANSDQQVQAHSFQSLLARQDLQHLTLELLVTLSNLPAARHLSSRDGQATLANGLLKLIADVSSDVSIVGSIVSLLSIALDASCKDEEIWDKVYAILPALQNSKPSAAQTTTSGVAVLPQRRSAERPQKNEPSTRRMRQLRPSYVSSHETTPRLSNRGGKRYKVDIACDPCRLRKVKCDGIRPVCGACMKSKRVRATCQYNRGNEEPNFRERDEDLANDSFHLDLMPEEKSSDSGQQDFTPLVLPNIGTQPLMAVSSGTSLSGAQNNIGIVEIYQEQLHEYGISSMKVFFERLRASIDAQLGIPADGNPFKIPLTDAPMFLAPSSNPGLTAQKESDLVLPSRKNADVLVDIYWSRLHPIEPVLDRRQFDSLYNALYLGSIGDSAKRLFGCTFNAVLALATQCQEHIDLEQRQQTSKMYFDRAWFIIRPGQELWESPSLELVECLLLMCNYLRCTTNAHQAWMAMGAAVRVAQSLGLHLLGNPPNNDAFNARRIQLWRICIFHDKQMSLAQGRPRTINDCFVNAILEYNDTSQEDEATSAFIIKSIELFQSVTSIKSSLPKAYHGRPARGIEQLAHKDDEYLHMVLRLEDRLVDWEQNLPLILRYTSGLASQRSKNSALTATFKLRLAHNRIFIFRPMLAYLCLSKSHHDLQTLSNDTLRQQIIRNCASVCIRNAQEIISILQEQCHPEILNNAPIPWWHRMLYLHVAATTLIAATLSGDIAAEFQTSASLDQLVSLLHAHEHCTDYISQYSQAFGTLLAKVSSIRFEPSGSMLPTSESLPPTPYLQELFPGNTTFPFGLEDILYLDNL</sequence>
<feature type="compositionally biased region" description="Polar residues" evidence="6">
    <location>
        <begin position="176"/>
        <end position="186"/>
    </location>
</feature>
<keyword evidence="4" id="KW-0804">Transcription</keyword>
<dbReference type="Proteomes" id="UP000775872">
    <property type="component" value="Unassembled WGS sequence"/>
</dbReference>
<dbReference type="Pfam" id="PF04082">
    <property type="entry name" value="Fungal_trans"/>
    <property type="match status" value="1"/>
</dbReference>
<name>A0A9N9ZIC8_9HYPO</name>
<keyword evidence="3" id="KW-0238">DNA-binding</keyword>
<dbReference type="OrthoDB" id="424974at2759"/>
<evidence type="ECO:0000313" key="9">
    <source>
        <dbReference type="Proteomes" id="UP000775872"/>
    </source>
</evidence>
<dbReference type="PROSITE" id="PS50048">
    <property type="entry name" value="ZN2_CY6_FUNGAL_2"/>
    <property type="match status" value="1"/>
</dbReference>
<dbReference type="EMBL" id="CABFOC020000058">
    <property type="protein sequence ID" value="CAH0055664.1"/>
    <property type="molecule type" value="Genomic_DNA"/>
</dbReference>
<dbReference type="CDD" id="cd00067">
    <property type="entry name" value="GAL4"/>
    <property type="match status" value="1"/>
</dbReference>
<dbReference type="GO" id="GO:0008270">
    <property type="term" value="F:zinc ion binding"/>
    <property type="evidence" value="ECO:0007669"/>
    <property type="project" value="InterPro"/>
</dbReference>
<keyword evidence="9" id="KW-1185">Reference proteome</keyword>
<dbReference type="CDD" id="cd12148">
    <property type="entry name" value="fungal_TF_MHR"/>
    <property type="match status" value="1"/>
</dbReference>